<dbReference type="Pfam" id="PF00400">
    <property type="entry name" value="WD40"/>
    <property type="match status" value="5"/>
</dbReference>
<dbReference type="Pfam" id="PF00083">
    <property type="entry name" value="Sugar_tr"/>
    <property type="match status" value="1"/>
</dbReference>
<evidence type="ECO:0000256" key="11">
    <source>
        <dbReference type="SAM" id="Phobius"/>
    </source>
</evidence>
<comment type="caution">
    <text evidence="13">The sequence shown here is derived from an EMBL/GenBank/DDBJ whole genome shotgun (WGS) entry which is preliminary data.</text>
</comment>
<sequence length="960" mass="106030">MSSNKDFQVYLTGGFAAIGGLLFGYDTGVISGVLTMSDFLLAFGGPAAVIRGSLPSSISGSIVGIMLVGCFLGALLAGPAGDRFSRKYSIVIFSLVFIVSAILQTGSFNLFMLLLSRFVAGISVGALSMLVPVYQSEIATKNIRGRLISLQQWAITIGIAISFWINYGTNVWFFGTSAAWRIPLALQIVPALTLAVGILFFPFSPRWLMAVGRDSEALRVLSQIRSVSSIECLDEYNDIKNEIDLEREQAVRSYAQFFYPPLRRRLILGVSIQILQQLTGINSVMYYAPEIFKQAGLNDQGASLLATGINGFVLIIATIPAILYIDKLGRRFILISGALLMTLSMLIMGGTMGVHGYTHFNETLGTVQVIIPNQTASYVIIFFVYVFVASFAFSWGPTAWVYCTEIFPLSMRSKGTSITTAANWATNCIVSFLVPALLESLTYGTYLIFGIFCIIMGTIIYLFYPETNGKSLEDMDLVFGQSILAVKPCGEKVLREEFSAVQNQFDQLQVDYNRIKPSFRELELELEKEKRINAQRETELIECKKVQLEMLNAEVERFSRRTEQRRTSETTDGGMSSISRDQHSSSTVCRNSNAASMMNSDTMSISSDDSSKREGRSTTSGSMSGGGSLLGSIRRIFAPGAINTTNDKLYRTSACYVSSSVPTHEVHHWDCTELEVYTLLFQPSGSILATGCSDKMVHLWDVSSTGQPYKYGSLGGSLGAINALDFDNEGARLLAGCSSDTAYIWSYSDNRALKHTFTGHSGIIHTCKFISGTKLATGSADRLIKIWDLQSQQCTRNLFVGSKCHDLVVIDAIGTMISGHYDKKIRIWDAYMDKCRTELQCNAAVTSLYYNAEKHQLLACLRDDTLKLIDLRQNNVLYTFNHDDFKVSTDTNKAVLSPDGRYACVGSQDGTIFIFNTTNGMCEKELSKKHTTMVTSVAWHPEGRFVASCEKHRRVVLWSD</sequence>
<feature type="repeat" description="WD" evidence="9">
    <location>
        <begin position="757"/>
        <end position="797"/>
    </location>
</feature>
<feature type="transmembrane region" description="Helical" evidence="11">
    <location>
        <begin position="266"/>
        <end position="289"/>
    </location>
</feature>
<dbReference type="Proteomes" id="UP000663873">
    <property type="component" value="Unassembled WGS sequence"/>
</dbReference>
<feature type="compositionally biased region" description="Polar residues" evidence="10">
    <location>
        <begin position="573"/>
        <end position="595"/>
    </location>
</feature>
<evidence type="ECO:0000259" key="12">
    <source>
        <dbReference type="PROSITE" id="PS50850"/>
    </source>
</evidence>
<evidence type="ECO:0000256" key="10">
    <source>
        <dbReference type="SAM" id="MobiDB-lite"/>
    </source>
</evidence>
<evidence type="ECO:0000313" key="14">
    <source>
        <dbReference type="Proteomes" id="UP000663873"/>
    </source>
</evidence>
<dbReference type="FunFam" id="1.20.1250.20:FF:000026">
    <property type="entry name" value="MFS quinate transporter QutD"/>
    <property type="match status" value="1"/>
</dbReference>
<dbReference type="GO" id="GO:0005351">
    <property type="term" value="F:carbohydrate:proton symporter activity"/>
    <property type="evidence" value="ECO:0007669"/>
    <property type="project" value="TreeGrafter"/>
</dbReference>
<dbReference type="InterPro" id="IPR003663">
    <property type="entry name" value="Sugar/inositol_transpt"/>
</dbReference>
<feature type="transmembrane region" description="Helical" evidence="11">
    <location>
        <begin position="147"/>
        <end position="167"/>
    </location>
</feature>
<evidence type="ECO:0000256" key="9">
    <source>
        <dbReference type="PROSITE-ProRule" id="PRU00221"/>
    </source>
</evidence>
<evidence type="ECO:0000256" key="2">
    <source>
        <dbReference type="ARBA" id="ARBA00010992"/>
    </source>
</evidence>
<dbReference type="InterPro" id="IPR005829">
    <property type="entry name" value="Sugar_transporter_CS"/>
</dbReference>
<evidence type="ECO:0000256" key="1">
    <source>
        <dbReference type="ARBA" id="ARBA00004141"/>
    </source>
</evidence>
<dbReference type="InterPro" id="IPR015943">
    <property type="entry name" value="WD40/YVTN_repeat-like_dom_sf"/>
</dbReference>
<keyword evidence="3" id="KW-0813">Transport</keyword>
<dbReference type="PROSITE" id="PS50294">
    <property type="entry name" value="WD_REPEATS_REGION"/>
    <property type="match status" value="3"/>
</dbReference>
<dbReference type="InterPro" id="IPR036322">
    <property type="entry name" value="WD40_repeat_dom_sf"/>
</dbReference>
<proteinExistence type="inferred from homology"/>
<dbReference type="CDD" id="cd00200">
    <property type="entry name" value="WD40"/>
    <property type="match status" value="1"/>
</dbReference>
<dbReference type="CDD" id="cd17356">
    <property type="entry name" value="MFS_HXT"/>
    <property type="match status" value="1"/>
</dbReference>
<gene>
    <name evidence="13" type="ORF">UJA718_LOCUS18840</name>
</gene>
<dbReference type="Gene3D" id="1.20.1250.20">
    <property type="entry name" value="MFS general substrate transporter like domains"/>
    <property type="match status" value="1"/>
</dbReference>
<evidence type="ECO:0000256" key="3">
    <source>
        <dbReference type="ARBA" id="ARBA00022448"/>
    </source>
</evidence>
<feature type="compositionally biased region" description="Low complexity" evidence="10">
    <location>
        <begin position="596"/>
        <end position="608"/>
    </location>
</feature>
<feature type="transmembrane region" description="Helical" evidence="11">
    <location>
        <begin position="332"/>
        <end position="358"/>
    </location>
</feature>
<feature type="repeat" description="WD" evidence="9">
    <location>
        <begin position="676"/>
        <end position="704"/>
    </location>
</feature>
<dbReference type="InterPro" id="IPR050360">
    <property type="entry name" value="MFS_Sugar_Transporters"/>
</dbReference>
<accession>A0A820P1B3</accession>
<dbReference type="PANTHER" id="PTHR48022:SF2">
    <property type="entry name" value="PLASTIDIC GLUCOSE TRANSPORTER 4"/>
    <property type="match status" value="1"/>
</dbReference>
<dbReference type="AlphaFoldDB" id="A0A820P1B3"/>
<keyword evidence="5 11" id="KW-0812">Transmembrane</keyword>
<keyword evidence="14" id="KW-1185">Reference proteome</keyword>
<comment type="subcellular location">
    <subcellularLocation>
        <location evidence="1">Membrane</location>
        <topology evidence="1">Multi-pass membrane protein</topology>
    </subcellularLocation>
</comment>
<feature type="transmembrane region" description="Helical" evidence="11">
    <location>
        <begin position="90"/>
        <end position="112"/>
    </location>
</feature>
<evidence type="ECO:0000256" key="7">
    <source>
        <dbReference type="ARBA" id="ARBA00022989"/>
    </source>
</evidence>
<dbReference type="PROSITE" id="PS00216">
    <property type="entry name" value="SUGAR_TRANSPORT_1"/>
    <property type="match status" value="1"/>
</dbReference>
<evidence type="ECO:0000256" key="4">
    <source>
        <dbReference type="ARBA" id="ARBA00022574"/>
    </source>
</evidence>
<dbReference type="GO" id="GO:0016020">
    <property type="term" value="C:membrane"/>
    <property type="evidence" value="ECO:0007669"/>
    <property type="project" value="UniProtKB-SubCell"/>
</dbReference>
<dbReference type="InterPro" id="IPR005828">
    <property type="entry name" value="MFS_sugar_transport-like"/>
</dbReference>
<dbReference type="PROSITE" id="PS00678">
    <property type="entry name" value="WD_REPEATS_1"/>
    <property type="match status" value="2"/>
</dbReference>
<keyword evidence="8 11" id="KW-0472">Membrane</keyword>
<feature type="transmembrane region" description="Helical" evidence="11">
    <location>
        <begin position="443"/>
        <end position="464"/>
    </location>
</feature>
<organism evidence="13 14">
    <name type="scientific">Rotaria socialis</name>
    <dbReference type="NCBI Taxonomy" id="392032"/>
    <lineage>
        <taxon>Eukaryota</taxon>
        <taxon>Metazoa</taxon>
        <taxon>Spiralia</taxon>
        <taxon>Gnathifera</taxon>
        <taxon>Rotifera</taxon>
        <taxon>Eurotatoria</taxon>
        <taxon>Bdelloidea</taxon>
        <taxon>Philodinida</taxon>
        <taxon>Philodinidae</taxon>
        <taxon>Rotaria</taxon>
    </lineage>
</organism>
<dbReference type="InterPro" id="IPR036259">
    <property type="entry name" value="MFS_trans_sf"/>
</dbReference>
<feature type="transmembrane region" description="Helical" evidence="11">
    <location>
        <begin position="179"/>
        <end position="203"/>
    </location>
</feature>
<keyword evidence="6" id="KW-0677">Repeat</keyword>
<feature type="domain" description="Major facilitator superfamily (MFS) profile" evidence="12">
    <location>
        <begin position="12"/>
        <end position="468"/>
    </location>
</feature>
<dbReference type="PROSITE" id="PS00217">
    <property type="entry name" value="SUGAR_TRANSPORT_2"/>
    <property type="match status" value="1"/>
</dbReference>
<protein>
    <recommendedName>
        <fullName evidence="12">Major facilitator superfamily (MFS) profile domain-containing protein</fullName>
    </recommendedName>
</protein>
<dbReference type="InterPro" id="IPR001680">
    <property type="entry name" value="WD40_rpt"/>
</dbReference>
<feature type="transmembrane region" description="Helical" evidence="11">
    <location>
        <begin position="378"/>
        <end position="403"/>
    </location>
</feature>
<dbReference type="InterPro" id="IPR020846">
    <property type="entry name" value="MFS_dom"/>
</dbReference>
<feature type="transmembrane region" description="Helical" evidence="11">
    <location>
        <begin position="7"/>
        <end position="25"/>
    </location>
</feature>
<dbReference type="PROSITE" id="PS50082">
    <property type="entry name" value="WD_REPEATS_2"/>
    <property type="match status" value="3"/>
</dbReference>
<feature type="repeat" description="WD" evidence="9">
    <location>
        <begin position="927"/>
        <end position="960"/>
    </location>
</feature>
<dbReference type="InterPro" id="IPR020472">
    <property type="entry name" value="WD40_PAC1"/>
</dbReference>
<evidence type="ECO:0000256" key="6">
    <source>
        <dbReference type="ARBA" id="ARBA00022737"/>
    </source>
</evidence>
<dbReference type="PANTHER" id="PTHR48022">
    <property type="entry name" value="PLASTIDIC GLUCOSE TRANSPORTER 4"/>
    <property type="match status" value="1"/>
</dbReference>
<keyword evidence="7 11" id="KW-1133">Transmembrane helix</keyword>
<reference evidence="13" key="1">
    <citation type="submission" date="2021-02" db="EMBL/GenBank/DDBJ databases">
        <authorList>
            <person name="Nowell W R."/>
        </authorList>
    </citation>
    <scope>NUCLEOTIDE SEQUENCE</scope>
</reference>
<dbReference type="InterPro" id="IPR019775">
    <property type="entry name" value="WD40_repeat_CS"/>
</dbReference>
<evidence type="ECO:0000256" key="8">
    <source>
        <dbReference type="ARBA" id="ARBA00023136"/>
    </source>
</evidence>
<dbReference type="PRINTS" id="PR00320">
    <property type="entry name" value="GPROTEINBRPT"/>
</dbReference>
<evidence type="ECO:0000313" key="13">
    <source>
        <dbReference type="EMBL" id="CAF4397134.1"/>
    </source>
</evidence>
<feature type="compositionally biased region" description="Basic and acidic residues" evidence="10">
    <location>
        <begin position="558"/>
        <end position="569"/>
    </location>
</feature>
<feature type="transmembrane region" description="Helical" evidence="11">
    <location>
        <begin position="118"/>
        <end position="135"/>
    </location>
</feature>
<dbReference type="EMBL" id="CAJOBP010003266">
    <property type="protein sequence ID" value="CAF4397134.1"/>
    <property type="molecule type" value="Genomic_DNA"/>
</dbReference>
<dbReference type="PROSITE" id="PS50850">
    <property type="entry name" value="MFS"/>
    <property type="match status" value="1"/>
</dbReference>
<feature type="transmembrane region" description="Helical" evidence="11">
    <location>
        <begin position="58"/>
        <end position="78"/>
    </location>
</feature>
<dbReference type="SUPFAM" id="SSF50978">
    <property type="entry name" value="WD40 repeat-like"/>
    <property type="match status" value="1"/>
</dbReference>
<evidence type="ECO:0000256" key="5">
    <source>
        <dbReference type="ARBA" id="ARBA00022692"/>
    </source>
</evidence>
<dbReference type="SMART" id="SM00320">
    <property type="entry name" value="WD40"/>
    <property type="match status" value="7"/>
</dbReference>
<dbReference type="Gene3D" id="2.130.10.10">
    <property type="entry name" value="YVTN repeat-like/Quinoprotein amine dehydrogenase"/>
    <property type="match status" value="2"/>
</dbReference>
<name>A0A820P1B3_9BILA</name>
<dbReference type="SUPFAM" id="SSF103473">
    <property type="entry name" value="MFS general substrate transporter"/>
    <property type="match status" value="1"/>
</dbReference>
<dbReference type="NCBIfam" id="TIGR00879">
    <property type="entry name" value="SP"/>
    <property type="match status" value="1"/>
</dbReference>
<dbReference type="PRINTS" id="PR00171">
    <property type="entry name" value="SUGRTRNSPORT"/>
</dbReference>
<feature type="transmembrane region" description="Helical" evidence="11">
    <location>
        <begin position="301"/>
        <end position="325"/>
    </location>
</feature>
<keyword evidence="4 9" id="KW-0853">WD repeat</keyword>
<feature type="region of interest" description="Disordered" evidence="10">
    <location>
        <begin position="558"/>
        <end position="627"/>
    </location>
</feature>
<comment type="similarity">
    <text evidence="2">Belongs to the major facilitator superfamily. Sugar transporter (TC 2.A.1.1) family.</text>
</comment>